<comment type="caution">
    <text evidence="2">The sequence shown here is derived from an EMBL/GenBank/DDBJ whole genome shotgun (WGS) entry which is preliminary data.</text>
</comment>
<feature type="compositionally biased region" description="Polar residues" evidence="1">
    <location>
        <begin position="92"/>
        <end position="106"/>
    </location>
</feature>
<dbReference type="EMBL" id="JACHEJ010000011">
    <property type="protein sequence ID" value="MBB6181605.1"/>
    <property type="molecule type" value="Genomic_DNA"/>
</dbReference>
<dbReference type="Proteomes" id="UP000535501">
    <property type="component" value="Unassembled WGS sequence"/>
</dbReference>
<sequence>MREFVLAGAFTLSISTCWAQTTTPPASPAPQAPGLADPARVLSQDGPANLCQEILAFMKAPPPADAPAPAAAAKPATGIQQQAKSPPAADKSTGSTALAGTTQTDTGIKRDAAGDDASNSAQAVTGQDGVATDAPDEEDAGQANSGSVANAPQKESRAAPVPPADVTSTPKESVLSVEEAQQLVDADDLPRCQEKARAMRVAGVSMPPPLIALAALDLRYHRNAGAGSNPVGAPDPQTDN</sequence>
<keyword evidence="3" id="KW-1185">Reference proteome</keyword>
<organism evidence="2 3">
    <name type="scientific">Pseudorhizobium flavum</name>
    <dbReference type="NCBI Taxonomy" id="1335061"/>
    <lineage>
        <taxon>Bacteria</taxon>
        <taxon>Pseudomonadati</taxon>
        <taxon>Pseudomonadota</taxon>
        <taxon>Alphaproteobacteria</taxon>
        <taxon>Hyphomicrobiales</taxon>
        <taxon>Rhizobiaceae</taxon>
        <taxon>Rhizobium/Agrobacterium group</taxon>
        <taxon>Pseudorhizobium</taxon>
    </lineage>
</organism>
<evidence type="ECO:0000256" key="1">
    <source>
        <dbReference type="SAM" id="MobiDB-lite"/>
    </source>
</evidence>
<dbReference type="AlphaFoldDB" id="A0A7W9Z046"/>
<evidence type="ECO:0000313" key="2">
    <source>
        <dbReference type="EMBL" id="MBB6181605.1"/>
    </source>
</evidence>
<reference evidence="2 3" key="1">
    <citation type="submission" date="2020-08" db="EMBL/GenBank/DDBJ databases">
        <title>Genomic Encyclopedia of Type Strains, Phase IV (KMG-IV): sequencing the most valuable type-strain genomes for metagenomic binning, comparative biology and taxonomic classification.</title>
        <authorList>
            <person name="Goeker M."/>
        </authorList>
    </citation>
    <scope>NUCLEOTIDE SEQUENCE [LARGE SCALE GENOMIC DNA]</scope>
    <source>
        <strain evidence="2 3">DSM 102134</strain>
    </source>
</reference>
<gene>
    <name evidence="2" type="ORF">HNQ75_003593</name>
</gene>
<feature type="region of interest" description="Disordered" evidence="1">
    <location>
        <begin position="61"/>
        <end position="177"/>
    </location>
</feature>
<dbReference type="RefSeq" id="WP_077548922.1">
    <property type="nucleotide sequence ID" value="NZ_CANLQM010000016.1"/>
</dbReference>
<evidence type="ECO:0000313" key="3">
    <source>
        <dbReference type="Proteomes" id="UP000535501"/>
    </source>
</evidence>
<protein>
    <submittedName>
        <fullName evidence="2">Uncharacterized protein</fullName>
    </submittedName>
</protein>
<name>A0A7W9Z046_9HYPH</name>
<feature type="compositionally biased region" description="Low complexity" evidence="1">
    <location>
        <begin position="67"/>
        <end position="76"/>
    </location>
</feature>
<accession>A0A7W9Z046</accession>
<feature type="region of interest" description="Disordered" evidence="1">
    <location>
        <begin position="22"/>
        <end position="43"/>
    </location>
</feature>
<proteinExistence type="predicted"/>